<dbReference type="InterPro" id="IPR000477">
    <property type="entry name" value="RT_dom"/>
</dbReference>
<evidence type="ECO:0000259" key="3">
    <source>
        <dbReference type="PROSITE" id="PS50878"/>
    </source>
</evidence>
<dbReference type="PANTHER" id="PTHR21301:SF10">
    <property type="entry name" value="REVERSE TRANSCRIPTASE DOMAIN-CONTAINING PROTEIN"/>
    <property type="match status" value="1"/>
</dbReference>
<gene>
    <name evidence="5" type="ORF">JBS370_LOCUS19578</name>
    <name evidence="4" type="ORF">ZHD862_LOCUS31742</name>
</gene>
<evidence type="ECO:0000256" key="2">
    <source>
        <dbReference type="SAM" id="MobiDB-lite"/>
    </source>
</evidence>
<reference evidence="5" key="1">
    <citation type="submission" date="2021-02" db="EMBL/GenBank/DDBJ databases">
        <authorList>
            <person name="Nowell W R."/>
        </authorList>
    </citation>
    <scope>NUCLEOTIDE SEQUENCE</scope>
</reference>
<organism evidence="5 6">
    <name type="scientific">Rotaria sordida</name>
    <dbReference type="NCBI Taxonomy" id="392033"/>
    <lineage>
        <taxon>Eukaryota</taxon>
        <taxon>Metazoa</taxon>
        <taxon>Spiralia</taxon>
        <taxon>Gnathifera</taxon>
        <taxon>Rotifera</taxon>
        <taxon>Eurotatoria</taxon>
        <taxon>Bdelloidea</taxon>
        <taxon>Philodinida</taxon>
        <taxon>Philodinidae</taxon>
        <taxon>Rotaria</taxon>
    </lineage>
</organism>
<dbReference type="AlphaFoldDB" id="A0A819FXX2"/>
<dbReference type="PANTHER" id="PTHR21301">
    <property type="entry name" value="REVERSE TRANSCRIPTASE"/>
    <property type="match status" value="1"/>
</dbReference>
<feature type="compositionally biased region" description="Basic residues" evidence="2">
    <location>
        <begin position="20"/>
        <end position="32"/>
    </location>
</feature>
<dbReference type="InterPro" id="IPR058912">
    <property type="entry name" value="HTH_animal"/>
</dbReference>
<comment type="caution">
    <text evidence="5">The sequence shown here is derived from an EMBL/GenBank/DDBJ whole genome shotgun (WGS) entry which is preliminary data.</text>
</comment>
<evidence type="ECO:0000313" key="4">
    <source>
        <dbReference type="EMBL" id="CAF1373819.1"/>
    </source>
</evidence>
<proteinExistence type="predicted"/>
<feature type="domain" description="Reverse transcriptase" evidence="3">
    <location>
        <begin position="648"/>
        <end position="894"/>
    </location>
</feature>
<feature type="region of interest" description="Disordered" evidence="2">
    <location>
        <begin position="1"/>
        <end position="32"/>
    </location>
</feature>
<feature type="region of interest" description="Disordered" evidence="2">
    <location>
        <begin position="52"/>
        <end position="91"/>
    </location>
</feature>
<dbReference type="Proteomes" id="UP000663864">
    <property type="component" value="Unassembled WGS sequence"/>
</dbReference>
<sequence>MDVNKISAEDNVPIQNQQPQKKKCHGNRKDQRFRKKLRTRGINPEKIEKKLARRKQIEQKKNSTMSNVKEKNNSATRVPTSTSTRNQPTTTTTMLTTTSFNKRKRDISLQELITNETLAKSSTSITTVKRRPLFLTRPSSKLFRILKKRLNYSLRKPNRKEFIYKRLNLFDQQYYLEIEQRLWQSYLDIGLKEQMWPEILYKMAKTSNDTNVCHDFLVNYLENIKNQINKCQLQLNEQSHSCPITRLTIDQIDHCLKEYVHTERSYLTMRNNDELIQFKSHIREKDLLKTITSYQIKMDLNEYLNRLISIREQRGGIWKDCFMLQMRILFKFLPQNFDHLEKFIGSIHYLSLDNTQNGIEIKNKRYKLIQEAKRTWLNTFFNVYEYKLQKCEQQYQNEMKQLETQLLDINITKDGESVLNKIKEYISTRTNRIKQEIDDQMSSARGLLLQKRHQSSSAKHMIGVSPEPYLDLIENPFNRLQWNQLSLGPSYIRLNQSGIRRKKEQLKQAEKEHKGIYKKVESNLIQYPGIPRKASVFKQYSTNLLNHVRECYLTPLSYKDFLEAQQQSQIARSIRSLIKEKNLIIRLTDKGHNFYIGSASEFEKKAQKFFSDTNAFMELSENPFNEITNKVIQFLNRLHGKKIIQKWHYEQMMPDPKKCELAHLYFNPKTHKENIPVRPIENTIHAPTTNISKFLDKYLQPIFNDKCKDTNIIDGAFLIEGLHKYIRKGLFKSTTLFCTFDIRNLYTMLPQDEALDILIEFLQFHGYTKVKGIDLEIIRQLAAIVLKENVFVYDKKIYKQTTGGAMGSTFTLTLANIFMWKWQKEFVRQQDITNEFYGRYIDDVFITWNRSENELQKLLDRANIWHPNIKLDYKIGKCLPFLDILLTNNNGILLTTVYHKPAAEPYVTPFLSDHPRHVFQNIIQNTLTKAIRYSSTYEAFQNEQCLIRLKLLYNDYQPTFIDKQFSKFLIATAPSISTFLSTSADEQQYKQLRNQILRKPTQHQSQVALAIATAELQNYPKDEETAQGIKKNDQEQKKDTTNLQKKIIVHYTHEKRLHSFKRDMHHILDKTFSNQLSGDIRLIVGNRNRRDAKKELIRKRPKHFILKNKV</sequence>
<accession>A0A819FXX2</accession>
<evidence type="ECO:0000313" key="5">
    <source>
        <dbReference type="EMBL" id="CAF3875979.1"/>
    </source>
</evidence>
<dbReference type="EMBL" id="CAJNOT010003259">
    <property type="protein sequence ID" value="CAF1373819.1"/>
    <property type="molecule type" value="Genomic_DNA"/>
</dbReference>
<dbReference type="PROSITE" id="PS50878">
    <property type="entry name" value="RT_POL"/>
    <property type="match status" value="1"/>
</dbReference>
<evidence type="ECO:0000313" key="6">
    <source>
        <dbReference type="Proteomes" id="UP000663836"/>
    </source>
</evidence>
<dbReference type="Pfam" id="PF26215">
    <property type="entry name" value="HTH_animal"/>
    <property type="match status" value="1"/>
</dbReference>
<protein>
    <recommendedName>
        <fullName evidence="3">Reverse transcriptase domain-containing protein</fullName>
    </recommendedName>
</protein>
<name>A0A819FXX2_9BILA</name>
<feature type="compositionally biased region" description="Low complexity" evidence="2">
    <location>
        <begin position="80"/>
        <end position="91"/>
    </location>
</feature>
<keyword evidence="1" id="KW-0175">Coiled coil</keyword>
<feature type="compositionally biased region" description="Basic and acidic residues" evidence="2">
    <location>
        <begin position="52"/>
        <end position="61"/>
    </location>
</feature>
<evidence type="ECO:0000256" key="1">
    <source>
        <dbReference type="SAM" id="Coils"/>
    </source>
</evidence>
<feature type="coiled-coil region" evidence="1">
    <location>
        <begin position="492"/>
        <end position="519"/>
    </location>
</feature>
<dbReference type="Proteomes" id="UP000663836">
    <property type="component" value="Unassembled WGS sequence"/>
</dbReference>
<feature type="compositionally biased region" description="Polar residues" evidence="2">
    <location>
        <begin position="62"/>
        <end position="79"/>
    </location>
</feature>
<dbReference type="EMBL" id="CAJOBD010002357">
    <property type="protein sequence ID" value="CAF3875979.1"/>
    <property type="molecule type" value="Genomic_DNA"/>
</dbReference>